<evidence type="ECO:0000256" key="1">
    <source>
        <dbReference type="ARBA" id="ARBA00009986"/>
    </source>
</evidence>
<dbReference type="EMBL" id="CP002808">
    <property type="protein sequence ID" value="AEG72355.1"/>
    <property type="molecule type" value="Genomic_DNA"/>
</dbReference>
<dbReference type="GO" id="GO:0008886">
    <property type="term" value="F:glyceraldehyde-3-phosphate dehydrogenase (NADP+) (non-phosphorylating) activity"/>
    <property type="evidence" value="ECO:0007669"/>
    <property type="project" value="UniProtKB-EC"/>
</dbReference>
<name>F6FJD6_MYCHI</name>
<evidence type="ECO:0000256" key="2">
    <source>
        <dbReference type="ARBA" id="ARBA00023002"/>
    </source>
</evidence>
<evidence type="ECO:0000313" key="4">
    <source>
        <dbReference type="EMBL" id="AEG72355.1"/>
    </source>
</evidence>
<dbReference type="BioCyc" id="MHAE859194:G1GR7-40-MONOMER"/>
<dbReference type="InterPro" id="IPR016163">
    <property type="entry name" value="Ald_DH_C"/>
</dbReference>
<dbReference type="AlphaFoldDB" id="F6FJD6"/>
<dbReference type="PANTHER" id="PTHR42991">
    <property type="entry name" value="ALDEHYDE DEHYDROGENASE"/>
    <property type="match status" value="1"/>
</dbReference>
<dbReference type="KEGG" id="mhf:MHF_0040"/>
<dbReference type="Pfam" id="PF00171">
    <property type="entry name" value="Aldedh"/>
    <property type="match status" value="1"/>
</dbReference>
<dbReference type="InterPro" id="IPR016161">
    <property type="entry name" value="Ald_DH/histidinol_DH"/>
</dbReference>
<evidence type="ECO:0000259" key="3">
    <source>
        <dbReference type="Pfam" id="PF00171"/>
    </source>
</evidence>
<dbReference type="Proteomes" id="UP000007952">
    <property type="component" value="Chromosome"/>
</dbReference>
<dbReference type="SUPFAM" id="SSF53720">
    <property type="entry name" value="ALDH-like"/>
    <property type="match status" value="1"/>
</dbReference>
<dbReference type="PANTHER" id="PTHR42991:SF1">
    <property type="entry name" value="ALDEHYDE DEHYDROGENASE"/>
    <property type="match status" value="1"/>
</dbReference>
<reference evidence="4 5" key="1">
    <citation type="journal article" date="2011" name="J. Bacteriol.">
        <title>Complete genome sequences of two hemotropic Mycoplasmas, Mycoplasma haemofelis strain Ohio2 and Mycoplasma suis strain Illinois.</title>
        <authorList>
            <person name="Messick J.B."/>
            <person name="Santos A.P."/>
            <person name="Guimaraes A.M."/>
        </authorList>
    </citation>
    <scope>NUCLEOTIDE SEQUENCE [LARGE SCALE GENOMIC DNA]</scope>
    <source>
        <strain evidence="4 5">Ohio2</strain>
    </source>
</reference>
<dbReference type="Gene3D" id="3.40.309.10">
    <property type="entry name" value="Aldehyde Dehydrogenase, Chain A, domain 2"/>
    <property type="match status" value="1"/>
</dbReference>
<dbReference type="InterPro" id="IPR016160">
    <property type="entry name" value="Ald_DH_CS_CYS"/>
</dbReference>
<organism evidence="4 5">
    <name type="scientific">Mycoplasma haemofelis (strain Ohio2)</name>
    <dbReference type="NCBI Taxonomy" id="859194"/>
    <lineage>
        <taxon>Bacteria</taxon>
        <taxon>Bacillati</taxon>
        <taxon>Mycoplasmatota</taxon>
        <taxon>Mollicutes</taxon>
        <taxon>Mycoplasmataceae</taxon>
        <taxon>Mycoplasma</taxon>
    </lineage>
</organism>
<dbReference type="eggNOG" id="COG1012">
    <property type="taxonomic scope" value="Bacteria"/>
</dbReference>
<dbReference type="HOGENOM" id="CLU_005391_0_0_14"/>
<feature type="domain" description="Aldehyde dehydrogenase" evidence="3">
    <location>
        <begin position="17"/>
        <end position="467"/>
    </location>
</feature>
<dbReference type="InterPro" id="IPR051020">
    <property type="entry name" value="ALDH-related_metabolic_enz"/>
</dbReference>
<dbReference type="PROSITE" id="PS00070">
    <property type="entry name" value="ALDEHYDE_DEHYDR_CYS"/>
    <property type="match status" value="1"/>
</dbReference>
<accession>F6FJD6</accession>
<reference key="2">
    <citation type="submission" date="2011-05" db="EMBL/GenBank/DDBJ databases">
        <title>The Genome of Mycoplasma haemofelis Strain Ohio2, a pathogenic hemoplasma of the cat.</title>
        <authorList>
            <person name="Santos A.P."/>
            <person name="Guimaraes A.M.S."/>
            <person name="SanMiguel P.J."/>
            <person name="Martin S.W."/>
            <person name="Messick J.B."/>
        </authorList>
    </citation>
    <scope>NUCLEOTIDE SEQUENCE</scope>
    <source>
        <strain>Ohio2</strain>
    </source>
</reference>
<gene>
    <name evidence="4" type="primary">gapN</name>
    <name evidence="4" type="ordered locus">MHF_0040</name>
</gene>
<keyword evidence="2 4" id="KW-0560">Oxidoreductase</keyword>
<dbReference type="Gene3D" id="3.40.605.10">
    <property type="entry name" value="Aldehyde Dehydrogenase, Chain A, domain 1"/>
    <property type="match status" value="1"/>
</dbReference>
<dbReference type="InterPro" id="IPR016162">
    <property type="entry name" value="Ald_DH_N"/>
</dbReference>
<dbReference type="STRING" id="859194.MHF_0040"/>
<dbReference type="InterPro" id="IPR015590">
    <property type="entry name" value="Aldehyde_DH_dom"/>
</dbReference>
<dbReference type="EC" id="1.2.1.9" evidence="4"/>
<evidence type="ECO:0000313" key="5">
    <source>
        <dbReference type="Proteomes" id="UP000007952"/>
    </source>
</evidence>
<dbReference type="GO" id="GO:0008911">
    <property type="term" value="F:lactaldehyde dehydrogenase (NAD+) activity"/>
    <property type="evidence" value="ECO:0007669"/>
    <property type="project" value="TreeGrafter"/>
</dbReference>
<proteinExistence type="inferred from homology"/>
<protein>
    <submittedName>
        <fullName evidence="4">NADP-dependent glyceraldehyde-3-phosphate dehydrogenase</fullName>
        <ecNumber evidence="4">1.2.1.9</ecNumber>
    </submittedName>
</protein>
<comment type="similarity">
    <text evidence="1">Belongs to the aldehyde dehydrogenase family.</text>
</comment>
<sequence length="480" mass="53019">MYKATGFINGNPISLDKEIPIHSPIDGKIIGYVPAMQESQISEAFSSAESAFGKWRLLDYKLRTKYLLEFAAKLREHAPILQNILNLETGKDVANAHEEIMRSADYIVESVHAYSDMVEHPDEYSYENNVLIPKDIVATYIRTPIGVSLTISPFNYPVNLMITKVVPAILMGNTVVHKSALQGSLCGWYVAKIFNDLSVDGYLITPGVLNYVTGKGSDIGDFLTSSPYIKALSFTGSTEVGKSLMPKLPNIPKQMEMGGHNPAIVLRNADLKITIPSILKGAFGFSGQRCTAIKKVFVHKDIYSPFMDKLREELSILPPLKEPLINKGAVSIVEEFYKDALDKGAKVVGNELSINGNFVSPIVLENVDSSMKAFEEELFAPIIAIKEFEKDEEVVELCNNSRYGLQASIFSNSLDEATSLAINMDFGRININTPPSRSPDILPFLGIKDSGLDVQGIKDSLLFFSIPKGIVWKKDEEPKN</sequence>